<dbReference type="InterPro" id="IPR036188">
    <property type="entry name" value="FAD/NAD-bd_sf"/>
</dbReference>
<dbReference type="Pfam" id="PF04879">
    <property type="entry name" value="Molybdop_Fe4S4"/>
    <property type="match status" value="1"/>
</dbReference>
<dbReference type="EMBL" id="JTKH01000003">
    <property type="protein sequence ID" value="KII81878.1"/>
    <property type="molecule type" value="Genomic_DNA"/>
</dbReference>
<dbReference type="Pfam" id="PF13510">
    <property type="entry name" value="Fer2_4"/>
    <property type="match status" value="1"/>
</dbReference>
<dbReference type="SUPFAM" id="SSF46548">
    <property type="entry name" value="alpha-helical ferredoxin"/>
    <property type="match status" value="3"/>
</dbReference>
<reference evidence="12 13" key="1">
    <citation type="submission" date="2014-11" db="EMBL/GenBank/DDBJ databases">
        <title>Draft Genome Sequence of Vibrio piscirenalis strains CECT 8603T and CECT 8604, two marine Gammaproteobacterium isolated from cultured gilthead sea bream (Sparus aurata).</title>
        <authorList>
            <person name="Arahal D.R."/>
            <person name="Rodrigo-Torres L."/>
            <person name="Lucena T."/>
            <person name="Pujalte M.J."/>
        </authorList>
    </citation>
    <scope>NUCLEOTIDE SEQUENCE [LARGE SCALE GENOMIC DNA]</scope>
    <source>
        <strain evidence="12 13">DCR 1-4-2</strain>
    </source>
</reference>
<dbReference type="SUPFAM" id="SSF51971">
    <property type="entry name" value="Nucleotide-binding domain"/>
    <property type="match status" value="1"/>
</dbReference>
<dbReference type="InterPro" id="IPR006478">
    <property type="entry name" value="Formate_DH_asu"/>
</dbReference>
<evidence type="ECO:0000259" key="10">
    <source>
        <dbReference type="PROSITE" id="PS51379"/>
    </source>
</evidence>
<dbReference type="InterPro" id="IPR009010">
    <property type="entry name" value="Asp_de-COase-like_dom_sf"/>
</dbReference>
<feature type="compositionally biased region" description="Low complexity" evidence="9">
    <location>
        <begin position="71"/>
        <end position="83"/>
    </location>
</feature>
<dbReference type="Pfam" id="PF00037">
    <property type="entry name" value="Fer4"/>
    <property type="match status" value="1"/>
</dbReference>
<evidence type="ECO:0000256" key="2">
    <source>
        <dbReference type="ARBA" id="ARBA00010312"/>
    </source>
</evidence>
<dbReference type="SMART" id="SM00926">
    <property type="entry name" value="Molybdop_Fe4S4"/>
    <property type="match status" value="1"/>
</dbReference>
<dbReference type="PANTHER" id="PTHR43742:SF2">
    <property type="entry name" value="ASSIMILATORY NITRATE REDUCTASE CATALYTIC SUBUNIT"/>
    <property type="match status" value="1"/>
</dbReference>
<evidence type="ECO:0000256" key="3">
    <source>
        <dbReference type="ARBA" id="ARBA00022485"/>
    </source>
</evidence>
<feature type="domain" description="4Fe-4S Mo/W bis-MGD-type" evidence="11">
    <location>
        <begin position="780"/>
        <end position="837"/>
    </location>
</feature>
<dbReference type="PROSITE" id="PS00551">
    <property type="entry name" value="MOLYBDOPTERIN_PROK_1"/>
    <property type="match status" value="1"/>
</dbReference>
<dbReference type="GO" id="GO:0015942">
    <property type="term" value="P:formate metabolic process"/>
    <property type="evidence" value="ECO:0007669"/>
    <property type="project" value="InterPro"/>
</dbReference>
<evidence type="ECO:0000256" key="7">
    <source>
        <dbReference type="ARBA" id="ARBA00023004"/>
    </source>
</evidence>
<dbReference type="CDD" id="cd02790">
    <property type="entry name" value="MopB_CT_Formate-Dh_H"/>
    <property type="match status" value="1"/>
</dbReference>
<sequence>MIEIVIDGKYRIVEKGRTLLEVAKVCGVEIPSLCGMNRSNEKVPCDLCVVEVDRQSAQPNASESIASKPTSSLQSSARQSSTQKSNELTSYELKRACELEVYHGLNVVTQSEQLSAHRKQALNRIMTDHYADCEAPCKTACPAGVDIQSYLYHIAQNDHQKAIEVIKRTLPMPLSIGRVCPAFCESECRRALVDEPIAIRQLKRHAADADLAAHEAYTPEKKADKERNIAIVGGGPGGLTAGYYLSNEGYNVTVFESMPKAGGWLRYGIPEYRLPKDILDKEIELMCRNGMQIQTHQKLGEHFTLSQLSQDYDAVCLAVGASQAVEMNYTGSDLDGCYLGVDYLKDYVTDQHYITGQKVAVIGGGNTAIDCARTARRAGADTTLIYRRTRDEMPAEDYEIVEAEHEGVKFHFLTNPAENIADDTGRVSAIRLERMALGEADASGRRSPKATGEFFTEAFDTVIAAVSQKPDLSFLDNDSLKIPLTRWNTADADDLTMHTGTGNIFSIGDFRRGPATAVEAVGDGRIAAKAIDLFLNGDMTDMPTPAFNSRKEKKLAQVDPLHFENIVKVSRSIMPELTPAQREQSFAEVELGFDNEEAMREAARCLECGCQANTDCALRDYSTEYQAEQHFDQSLNVSAAKPSPATVVDHHDWLDLRATDRRHKYSVDRSSEFIEFDANRCISCGQCIQACRETAVHGVLSFLCDKNGRPALRPDDRPRFTMNSKETRGANNRSAANTNCDSFTLMGDSNCVQCGACVQACPTGAMVDSRDRSQGRDEQLKAVDTICTYCGVGCKLTMMVEEASNTIRYVKGGDSPVNQGMLCVKGRFGFDFIRSDERLTTPLIRKDGWLQPASWEEAIGLIANKFRDIKQDFGSNALAGFSSAKTTNEDNYAFQKFIRRELGTNNVDHCARLCHASTVTGLEASLGSGAMTNDIPSIQHSDVIFIIGSDTTSAHPIIASHIKQAIRHHGARLIVADPKRIDMVDHAELYLAHRPGTDVMLLNGVMQQIIKNGWYDQEYIEERVDGFDTLLQEVMSPAYSLEKVELVTGIKAQDVFAMARMIGTAKRTAVYYSMGITQHTTGHDNVRSIANLQLLCGNIGIEGGGINPLRGQSNVQGACDMGALPNSYPGYQKVYNPMVRQKFAIEWNAPNLPEEHGLTLTEIIDGACHRDVRGLYIMGENPVLSDPNQSHVIEGLEALDFLVVQDIFLTETAQYADVVLPSCSFAEKTGHFTNTERRVQRINKVVNPPGEAKEDWWIIQEIAKAMGSDWHYQTVADITNEIARVTPQYVGLQWKNIPPNGVQWPSNKNNPQGTRIMHQTQFTRGKGQMVGIPFRYAAELPDEEYPLVLTTGRVLEQFHTGTMTRKTKGLDNLAGPRAMISVEDAEALGIGNGQRLKVSTRRGSIEIDAFVTKRIQKGVVFIPFHFVESPVNRLTSTATDPHAKIPEFKVAAVRVEIFDAQHA</sequence>
<dbReference type="Gene3D" id="2.40.40.20">
    <property type="match status" value="1"/>
</dbReference>
<dbReference type="InterPro" id="IPR017900">
    <property type="entry name" value="4Fe4S_Fe_S_CS"/>
</dbReference>
<feature type="domain" description="4Fe-4S ferredoxin-type" evidence="10">
    <location>
        <begin position="742"/>
        <end position="772"/>
    </location>
</feature>
<dbReference type="PANTHER" id="PTHR43742">
    <property type="entry name" value="TRIMETHYLAMINE-N-OXIDE REDUCTASE"/>
    <property type="match status" value="1"/>
</dbReference>
<dbReference type="Gene3D" id="1.10.1060.10">
    <property type="entry name" value="Alpha-helical ferredoxin"/>
    <property type="match status" value="1"/>
</dbReference>
<keyword evidence="4" id="KW-0500">Molybdenum</keyword>
<dbReference type="PRINTS" id="PR00419">
    <property type="entry name" value="ADXRDTASE"/>
</dbReference>
<evidence type="ECO:0000256" key="8">
    <source>
        <dbReference type="ARBA" id="ARBA00023014"/>
    </source>
</evidence>
<dbReference type="GO" id="GO:0008863">
    <property type="term" value="F:formate dehydrogenase (NAD+) activity"/>
    <property type="evidence" value="ECO:0007669"/>
    <property type="project" value="InterPro"/>
</dbReference>
<dbReference type="GO" id="GO:0046872">
    <property type="term" value="F:metal ion binding"/>
    <property type="evidence" value="ECO:0007669"/>
    <property type="project" value="UniProtKB-KW"/>
</dbReference>
<feature type="domain" description="4Fe-4S ferredoxin-type" evidence="10">
    <location>
        <begin position="672"/>
        <end position="701"/>
    </location>
</feature>
<dbReference type="PROSITE" id="PS51379">
    <property type="entry name" value="4FE4S_FER_2"/>
    <property type="match status" value="2"/>
</dbReference>
<dbReference type="InterPro" id="IPR017896">
    <property type="entry name" value="4Fe4S_Fe-S-bd"/>
</dbReference>
<evidence type="ECO:0000256" key="4">
    <source>
        <dbReference type="ARBA" id="ARBA00022505"/>
    </source>
</evidence>
<proteinExistence type="inferred from homology"/>
<name>A0A0C2KHP3_9VIBR</name>
<feature type="compositionally biased region" description="Polar residues" evidence="9">
    <location>
        <begin position="59"/>
        <end position="70"/>
    </location>
</feature>
<keyword evidence="8" id="KW-0411">Iron-sulfur</keyword>
<evidence type="ECO:0000256" key="5">
    <source>
        <dbReference type="ARBA" id="ARBA00022723"/>
    </source>
</evidence>
<dbReference type="InterPro" id="IPR006657">
    <property type="entry name" value="MoPterin_dinucl-bd_dom"/>
</dbReference>
<dbReference type="Gene3D" id="3.40.228.10">
    <property type="entry name" value="Dimethylsulfoxide Reductase, domain 2"/>
    <property type="match status" value="1"/>
</dbReference>
<evidence type="ECO:0000256" key="9">
    <source>
        <dbReference type="SAM" id="MobiDB-lite"/>
    </source>
</evidence>
<dbReference type="Gene3D" id="3.30.70.20">
    <property type="match status" value="1"/>
</dbReference>
<evidence type="ECO:0000256" key="1">
    <source>
        <dbReference type="ARBA" id="ARBA00001942"/>
    </source>
</evidence>
<dbReference type="Proteomes" id="UP000031672">
    <property type="component" value="Unassembled WGS sequence"/>
</dbReference>
<feature type="region of interest" description="Disordered" evidence="9">
    <location>
        <begin position="59"/>
        <end position="87"/>
    </location>
</feature>
<dbReference type="InterPro" id="IPR028261">
    <property type="entry name" value="DPD_II"/>
</dbReference>
<dbReference type="InterPro" id="IPR009051">
    <property type="entry name" value="Helical_ferredxn"/>
</dbReference>
<dbReference type="InterPro" id="IPR027467">
    <property type="entry name" value="MopterinOxRdtase_cofactor_BS"/>
</dbReference>
<dbReference type="OrthoDB" id="9810782at2"/>
<dbReference type="GO" id="GO:0051539">
    <property type="term" value="F:4 iron, 4 sulfur cluster binding"/>
    <property type="evidence" value="ECO:0007669"/>
    <property type="project" value="UniProtKB-KW"/>
</dbReference>
<dbReference type="Gene3D" id="3.50.50.60">
    <property type="entry name" value="FAD/NAD(P)-binding domain"/>
    <property type="match status" value="2"/>
</dbReference>
<comment type="cofactor">
    <cofactor evidence="1">
        <name>Mo-bis(molybdopterin guanine dinucleotide)</name>
        <dbReference type="ChEBI" id="CHEBI:60539"/>
    </cofactor>
</comment>
<dbReference type="SUPFAM" id="SSF53706">
    <property type="entry name" value="Formate dehydrogenase/DMSO reductase, domains 1-3"/>
    <property type="match status" value="1"/>
</dbReference>
<keyword evidence="13" id="KW-1185">Reference proteome</keyword>
<dbReference type="InterPro" id="IPR006655">
    <property type="entry name" value="Mopterin_OxRdtase_prok_CS"/>
</dbReference>
<dbReference type="Pfam" id="PF01568">
    <property type="entry name" value="Molydop_binding"/>
    <property type="match status" value="1"/>
</dbReference>
<dbReference type="STRING" id="1461322.OJ16_01405"/>
<dbReference type="InterPro" id="IPR041925">
    <property type="entry name" value="CT_Formate-Dh_H"/>
</dbReference>
<keyword evidence="6" id="KW-0560">Oxidoreductase</keyword>
<dbReference type="InterPro" id="IPR023753">
    <property type="entry name" value="FAD/NAD-binding_dom"/>
</dbReference>
<dbReference type="InterPro" id="IPR050612">
    <property type="entry name" value="Prok_Mopterin_Oxidored"/>
</dbReference>
<dbReference type="FunFam" id="3.40.228.10:FF:000002">
    <property type="entry name" value="Formate dehydrogenase subunit alpha"/>
    <property type="match status" value="1"/>
</dbReference>
<dbReference type="SUPFAM" id="SSF50692">
    <property type="entry name" value="ADC-like"/>
    <property type="match status" value="1"/>
</dbReference>
<keyword evidence="5" id="KW-0479">Metal-binding</keyword>
<dbReference type="InterPro" id="IPR006963">
    <property type="entry name" value="Mopterin_OxRdtase_4Fe-4S_dom"/>
</dbReference>
<evidence type="ECO:0000259" key="11">
    <source>
        <dbReference type="PROSITE" id="PS51669"/>
    </source>
</evidence>
<dbReference type="PROSITE" id="PS00490">
    <property type="entry name" value="MOLYBDOPTERIN_PROK_2"/>
    <property type="match status" value="1"/>
</dbReference>
<comment type="similarity">
    <text evidence="2">Belongs to the prokaryotic molybdopterin-containing oxidoreductase family.</text>
</comment>
<protein>
    <submittedName>
        <fullName evidence="12">Formate dehydrogenase</fullName>
    </submittedName>
</protein>
<gene>
    <name evidence="12" type="ORF">OJ16_01405</name>
</gene>
<dbReference type="NCBIfam" id="TIGR01591">
    <property type="entry name" value="Fdh-alpha"/>
    <property type="match status" value="1"/>
</dbReference>
<keyword evidence="7" id="KW-0408">Iron</keyword>
<dbReference type="GO" id="GO:0043546">
    <property type="term" value="F:molybdopterin cofactor binding"/>
    <property type="evidence" value="ECO:0007669"/>
    <property type="project" value="InterPro"/>
</dbReference>
<dbReference type="CDD" id="cd02753">
    <property type="entry name" value="MopB_Formate-Dh-H"/>
    <property type="match status" value="1"/>
</dbReference>
<dbReference type="InterPro" id="IPR006656">
    <property type="entry name" value="Mopterin_OxRdtase"/>
</dbReference>
<dbReference type="Pfam" id="PF14691">
    <property type="entry name" value="Fer4_20"/>
    <property type="match status" value="1"/>
</dbReference>
<accession>A0A0C2NNR0</accession>
<dbReference type="Gene3D" id="2.20.25.90">
    <property type="entry name" value="ADC-like domains"/>
    <property type="match status" value="1"/>
</dbReference>
<evidence type="ECO:0000256" key="6">
    <source>
        <dbReference type="ARBA" id="ARBA00023002"/>
    </source>
</evidence>
<dbReference type="Pfam" id="PF07992">
    <property type="entry name" value="Pyr_redox_2"/>
    <property type="match status" value="1"/>
</dbReference>
<dbReference type="Pfam" id="PF00384">
    <property type="entry name" value="Molybdopterin"/>
    <property type="match status" value="1"/>
</dbReference>
<dbReference type="PROSITE" id="PS00198">
    <property type="entry name" value="4FE4S_FER_1"/>
    <property type="match status" value="1"/>
</dbReference>
<organism evidence="12 13">
    <name type="scientific">Vibrio renipiscarius</name>
    <dbReference type="NCBI Taxonomy" id="1461322"/>
    <lineage>
        <taxon>Bacteria</taxon>
        <taxon>Pseudomonadati</taxon>
        <taxon>Pseudomonadota</taxon>
        <taxon>Gammaproteobacteria</taxon>
        <taxon>Vibrionales</taxon>
        <taxon>Vibrionaceae</taxon>
        <taxon>Vibrio</taxon>
    </lineage>
</organism>
<dbReference type="RefSeq" id="WP_040986631.1">
    <property type="nucleotide sequence ID" value="NZ_JTKH01000003.1"/>
</dbReference>
<dbReference type="SUPFAM" id="SSF54292">
    <property type="entry name" value="2Fe-2S ferredoxin-like"/>
    <property type="match status" value="1"/>
</dbReference>
<keyword evidence="3" id="KW-0004">4Fe-4S</keyword>
<dbReference type="Gene3D" id="3.40.50.740">
    <property type="match status" value="1"/>
</dbReference>
<dbReference type="InterPro" id="IPR041924">
    <property type="entry name" value="Formate_Dh-H_N"/>
</dbReference>
<dbReference type="InterPro" id="IPR036010">
    <property type="entry name" value="2Fe-2S_ferredoxin-like_sf"/>
</dbReference>
<accession>A0A0C2KHP3</accession>
<evidence type="ECO:0000313" key="12">
    <source>
        <dbReference type="EMBL" id="KII81878.1"/>
    </source>
</evidence>
<evidence type="ECO:0000313" key="13">
    <source>
        <dbReference type="Proteomes" id="UP000031672"/>
    </source>
</evidence>
<comment type="caution">
    <text evidence="12">The sequence shown here is derived from an EMBL/GenBank/DDBJ whole genome shotgun (WGS) entry which is preliminary data.</text>
</comment>
<dbReference type="PROSITE" id="PS51669">
    <property type="entry name" value="4FE4S_MOW_BIS_MGD"/>
    <property type="match status" value="1"/>
</dbReference>